<evidence type="ECO:0008006" key="4">
    <source>
        <dbReference type="Google" id="ProtNLM"/>
    </source>
</evidence>
<protein>
    <recommendedName>
        <fullName evidence="4">ATP-binding protein</fullName>
    </recommendedName>
</protein>
<dbReference type="EMBL" id="AAYG02000020">
    <property type="protein sequence ID" value="EDN77004.1"/>
    <property type="molecule type" value="Genomic_DNA"/>
</dbReference>
<reference evidence="2 3" key="2">
    <citation type="submission" date="2007-06" db="EMBL/GenBank/DDBJ databases">
        <title>Draft genome sequence of Ruminococcus gnavus (ATCC 29149).</title>
        <authorList>
            <person name="Sudarsanam P."/>
            <person name="Ley R."/>
            <person name="Guruge J."/>
            <person name="Turnbaugh P.J."/>
            <person name="Mahowald M."/>
            <person name="Liep D."/>
            <person name="Gordon J."/>
        </authorList>
    </citation>
    <scope>NUCLEOTIDE SEQUENCE [LARGE SCALE GENOMIC DNA]</scope>
    <source>
        <strain evidence="2 3">ATCC 29149</strain>
    </source>
</reference>
<feature type="transmembrane region" description="Helical" evidence="1">
    <location>
        <begin position="6"/>
        <end position="30"/>
    </location>
</feature>
<name>A7B4Y1_MEDG7</name>
<keyword evidence="1" id="KW-0812">Transmembrane</keyword>
<keyword evidence="1" id="KW-0472">Membrane</keyword>
<comment type="caution">
    <text evidence="2">The sequence shown here is derived from an EMBL/GenBank/DDBJ whole genome shotgun (WGS) entry which is preliminary data.</text>
</comment>
<proteinExistence type="predicted"/>
<dbReference type="Proteomes" id="UP000004410">
    <property type="component" value="Unassembled WGS sequence"/>
</dbReference>
<dbReference type="PaxDb" id="411470-RUMGNA_02617"/>
<evidence type="ECO:0000313" key="3">
    <source>
        <dbReference type="Proteomes" id="UP000004410"/>
    </source>
</evidence>
<evidence type="ECO:0000313" key="2">
    <source>
        <dbReference type="EMBL" id="EDN77004.1"/>
    </source>
</evidence>
<gene>
    <name evidence="2" type="ORF">RUMGNA_02617</name>
</gene>
<reference evidence="2 3" key="1">
    <citation type="submission" date="2007-04" db="EMBL/GenBank/DDBJ databases">
        <authorList>
            <person name="Fulton L."/>
            <person name="Clifton S."/>
            <person name="Fulton B."/>
            <person name="Xu J."/>
            <person name="Minx P."/>
            <person name="Pepin K.H."/>
            <person name="Johnson M."/>
            <person name="Thiruvilangam P."/>
            <person name="Bhonagiri V."/>
            <person name="Nash W.E."/>
            <person name="Mardis E.R."/>
            <person name="Wilson R.K."/>
        </authorList>
    </citation>
    <scope>NUCLEOTIDE SEQUENCE [LARGE SCALE GENOMIC DNA]</scope>
    <source>
        <strain evidence="2 3">ATCC 29149</strain>
    </source>
</reference>
<dbReference type="AlphaFoldDB" id="A7B4Y1"/>
<keyword evidence="1" id="KW-1133">Transmembrane helix</keyword>
<sequence>MFSLEFVPFLWQFFDVVLFVFLLFLLFLFCSSAYDEYPFSDALLFAMFLLFSLLL</sequence>
<organism evidence="2 3">
    <name type="scientific">Mediterraneibacter gnavus (strain ATCC 29149 / DSM 114966 / JCM 6515 / VPI C7-9)</name>
    <name type="common">Ruminococcus gnavus</name>
    <dbReference type="NCBI Taxonomy" id="411470"/>
    <lineage>
        <taxon>Bacteria</taxon>
        <taxon>Bacillati</taxon>
        <taxon>Bacillota</taxon>
        <taxon>Clostridia</taxon>
        <taxon>Lachnospirales</taxon>
        <taxon>Lachnospiraceae</taxon>
        <taxon>Mediterraneibacter</taxon>
    </lineage>
</organism>
<accession>A7B4Y1</accession>
<evidence type="ECO:0000256" key="1">
    <source>
        <dbReference type="SAM" id="Phobius"/>
    </source>
</evidence>
<feature type="transmembrane region" description="Helical" evidence="1">
    <location>
        <begin position="37"/>
        <end position="54"/>
    </location>
</feature>